<dbReference type="OrthoDB" id="32707at2"/>
<dbReference type="Proteomes" id="UP000030364">
    <property type="component" value="Unassembled WGS sequence"/>
</dbReference>
<proteinExistence type="predicted"/>
<dbReference type="STRING" id="276.THFILI_09315"/>
<organism evidence="1 2">
    <name type="scientific">Thermus filiformis</name>
    <dbReference type="NCBI Taxonomy" id="276"/>
    <lineage>
        <taxon>Bacteria</taxon>
        <taxon>Thermotogati</taxon>
        <taxon>Deinococcota</taxon>
        <taxon>Deinococci</taxon>
        <taxon>Thermales</taxon>
        <taxon>Thermaceae</taxon>
        <taxon>Thermus</taxon>
    </lineage>
</organism>
<name>A0A0A2WTS0_THEFI</name>
<dbReference type="PATRIC" id="fig|276.5.peg.1522"/>
<protein>
    <submittedName>
        <fullName evidence="1">Uncharacterized protein</fullName>
    </submittedName>
</protein>
<dbReference type="AlphaFoldDB" id="A0A0A2WTS0"/>
<accession>A0A0A2WTS0</accession>
<reference evidence="1 2" key="1">
    <citation type="journal article" date="2015" name="Genome Announc.">
        <title>Draft Genome Sequence of the Thermophile Thermus filiformis ATCC 43280, Producer of Carotenoid-(Di)glucoside-Branched Fatty Acid (Di)esters and Source of Hyperthermostable Enzymes of Biotechnological Interest.</title>
        <authorList>
            <person name="Mandelli F."/>
            <person name="Oliveira Ramires B."/>
            <person name="Couger M.B."/>
            <person name="Paixao D.A."/>
            <person name="Camilo C.M."/>
            <person name="Polikarpov I."/>
            <person name="Prade R."/>
            <person name="Riano-Pachon D.M."/>
            <person name="Squina F.M."/>
        </authorList>
    </citation>
    <scope>NUCLEOTIDE SEQUENCE [LARGE SCALE GENOMIC DNA]</scope>
    <source>
        <strain evidence="1 2">ATCC 43280</strain>
    </source>
</reference>
<comment type="caution">
    <text evidence="1">The sequence shown here is derived from an EMBL/GenBank/DDBJ whole genome shotgun (WGS) entry which is preliminary data.</text>
</comment>
<keyword evidence="2" id="KW-1185">Reference proteome</keyword>
<sequence>MSAARPQARLGPAVLFAALALVLLGLVRVVEVKDGAKRHLLLLTPWDRGVVEFTNSVTGRPVRMEFRLGRAFQDFVAYTDPETEAYYTEGTYAWNQLLRREARRRLSYCSEVGLFLQLGTRWFGAQGGCLEVLLLWPP</sequence>
<dbReference type="EMBL" id="JPSL02000040">
    <property type="protein sequence ID" value="KGQ21675.1"/>
    <property type="molecule type" value="Genomic_DNA"/>
</dbReference>
<dbReference type="RefSeq" id="WP_038065073.1">
    <property type="nucleotide sequence ID" value="NZ_JPSL02000040.1"/>
</dbReference>
<evidence type="ECO:0000313" key="1">
    <source>
        <dbReference type="EMBL" id="KGQ21675.1"/>
    </source>
</evidence>
<gene>
    <name evidence="1" type="ORF">THFILI_09315</name>
</gene>
<evidence type="ECO:0000313" key="2">
    <source>
        <dbReference type="Proteomes" id="UP000030364"/>
    </source>
</evidence>